<proteinExistence type="predicted"/>
<dbReference type="EMBL" id="MN740437">
    <property type="protein sequence ID" value="QHU26167.1"/>
    <property type="molecule type" value="Genomic_DNA"/>
</dbReference>
<accession>A0A6C0L719</accession>
<evidence type="ECO:0000313" key="1">
    <source>
        <dbReference type="EMBL" id="QHU26167.1"/>
    </source>
</evidence>
<organism evidence="1">
    <name type="scientific">viral metagenome</name>
    <dbReference type="NCBI Taxonomy" id="1070528"/>
    <lineage>
        <taxon>unclassified sequences</taxon>
        <taxon>metagenomes</taxon>
        <taxon>organismal metagenomes</taxon>
    </lineage>
</organism>
<sequence>MQRDRCISIKSKKDPTLQCEHPATKGSYCPTHARCKKRVPWVKPVPVLAKGHRTAGLKILAFLKRYTYPAIRRRHGLAYFTPEIANNDTDIFTLDPVTSIPPAYRFSYHDGQHTWIFDSRFLMQNMQYERNVVNPYSQEELPASVVRRLQIVSEFLQKHSLPLLYISSEVLTPEQRWNQKVLDVFLRIRIHGYGVNVLWFETLRMDDHIQLYSRLYYMWNAELRLSEQDKERIVPGHKNLVFKYPPHKILSDHRTLKWWMKHNLSTMHTLLSASTDKANQGCGALYILTALARVHPSVAEAFPWL</sequence>
<name>A0A6C0L719_9ZZZZ</name>
<reference evidence="1" key="1">
    <citation type="journal article" date="2020" name="Nature">
        <title>Giant virus diversity and host interactions through global metagenomics.</title>
        <authorList>
            <person name="Schulz F."/>
            <person name="Roux S."/>
            <person name="Paez-Espino D."/>
            <person name="Jungbluth S."/>
            <person name="Walsh D.A."/>
            <person name="Denef V.J."/>
            <person name="McMahon K.D."/>
            <person name="Konstantinidis K.T."/>
            <person name="Eloe-Fadrosh E.A."/>
            <person name="Kyrpides N.C."/>
            <person name="Woyke T."/>
        </authorList>
    </citation>
    <scope>NUCLEOTIDE SEQUENCE</scope>
    <source>
        <strain evidence="1">GVMAG-M-3300027759-16</strain>
    </source>
</reference>
<protein>
    <submittedName>
        <fullName evidence="1">Uncharacterized protein</fullName>
    </submittedName>
</protein>
<dbReference type="AlphaFoldDB" id="A0A6C0L719"/>